<dbReference type="PANTHER" id="PTHR34070">
    <property type="entry name" value="ARMADILLO-TYPE FOLD"/>
    <property type="match status" value="1"/>
</dbReference>
<accession>A0A4R5AG23</accession>
<dbReference type="EMBL" id="SMLB01000005">
    <property type="protein sequence ID" value="TDD71543.1"/>
    <property type="molecule type" value="Genomic_DNA"/>
</dbReference>
<dbReference type="Gene3D" id="1.25.10.90">
    <property type="match status" value="1"/>
</dbReference>
<organism evidence="1 2">
    <name type="scientific">Jiangella aurantiaca</name>
    <dbReference type="NCBI Taxonomy" id="2530373"/>
    <lineage>
        <taxon>Bacteria</taxon>
        <taxon>Bacillati</taxon>
        <taxon>Actinomycetota</taxon>
        <taxon>Actinomycetes</taxon>
        <taxon>Jiangellales</taxon>
        <taxon>Jiangellaceae</taxon>
        <taxon>Jiangella</taxon>
    </lineage>
</organism>
<dbReference type="InterPro" id="IPR014825">
    <property type="entry name" value="DNA_alkylation"/>
</dbReference>
<dbReference type="Pfam" id="PF08713">
    <property type="entry name" value="DNA_alkylation"/>
    <property type="match status" value="1"/>
</dbReference>
<sequence length="259" mass="28661">MAEDASAPPVWVRAPNVVVVITADTALVDAVRTALRSAADPAAAEPMRAYMKSEMPFLGVPKPARTAALKPVFTAHRIDDGDSWRATVLELWDSAEFREERYAAVTLAQLKPYAAFATRPGALDLYDHLVVTGAWWDHVDEVAIRSVGPVLRAHHDAVAPVARHWARDADRWRRRAAVICQIGSKAETDTALLAEAIEANADDEDFFLRKGIGWALREYAKIDPDWVRRFVAAHEGELSPLSRREALRNIDPPSIVTRG</sequence>
<dbReference type="PANTHER" id="PTHR34070:SF1">
    <property type="entry name" value="DNA ALKYLATION REPAIR PROTEIN"/>
    <property type="match status" value="1"/>
</dbReference>
<evidence type="ECO:0000313" key="2">
    <source>
        <dbReference type="Proteomes" id="UP000295217"/>
    </source>
</evidence>
<name>A0A4R5AG23_9ACTN</name>
<keyword evidence="2" id="KW-1185">Reference proteome</keyword>
<dbReference type="OrthoDB" id="9775346at2"/>
<dbReference type="Proteomes" id="UP000295217">
    <property type="component" value="Unassembled WGS sequence"/>
</dbReference>
<dbReference type="SUPFAM" id="SSF48371">
    <property type="entry name" value="ARM repeat"/>
    <property type="match status" value="1"/>
</dbReference>
<gene>
    <name evidence="1" type="ORF">E1262_05155</name>
</gene>
<reference evidence="1 2" key="1">
    <citation type="submission" date="2019-02" db="EMBL/GenBank/DDBJ databases">
        <title>Draft genome sequences of novel Actinobacteria.</title>
        <authorList>
            <person name="Sahin N."/>
            <person name="Ay H."/>
            <person name="Saygin H."/>
        </authorList>
    </citation>
    <scope>NUCLEOTIDE SEQUENCE [LARGE SCALE GENOMIC DNA]</scope>
    <source>
        <strain evidence="1 2">8K307</strain>
    </source>
</reference>
<dbReference type="AlphaFoldDB" id="A0A4R5AG23"/>
<dbReference type="CDD" id="cd07064">
    <property type="entry name" value="AlkD_like_1"/>
    <property type="match status" value="1"/>
</dbReference>
<dbReference type="InterPro" id="IPR016024">
    <property type="entry name" value="ARM-type_fold"/>
</dbReference>
<proteinExistence type="predicted"/>
<protein>
    <submittedName>
        <fullName evidence="1">DNA alkylation repair protein</fullName>
    </submittedName>
</protein>
<evidence type="ECO:0000313" key="1">
    <source>
        <dbReference type="EMBL" id="TDD71543.1"/>
    </source>
</evidence>
<comment type="caution">
    <text evidence="1">The sequence shown here is derived from an EMBL/GenBank/DDBJ whole genome shotgun (WGS) entry which is preliminary data.</text>
</comment>